<evidence type="ECO:0000256" key="1">
    <source>
        <dbReference type="SAM" id="SignalP"/>
    </source>
</evidence>
<accession>A0A6J4TAR4</accession>
<dbReference type="GO" id="GO:0042834">
    <property type="term" value="F:peptidoglycan binding"/>
    <property type="evidence" value="ECO:0007669"/>
    <property type="project" value="InterPro"/>
</dbReference>
<name>A0A6J4TAR4_9BACT</name>
<evidence type="ECO:0000259" key="2">
    <source>
        <dbReference type="PROSITE" id="PS51724"/>
    </source>
</evidence>
<evidence type="ECO:0000313" key="3">
    <source>
        <dbReference type="EMBL" id="CAA9517505.1"/>
    </source>
</evidence>
<gene>
    <name evidence="3" type="ORF">AVDCRST_MAG96-2767</name>
</gene>
<dbReference type="SUPFAM" id="SSF110997">
    <property type="entry name" value="Sporulation related repeat"/>
    <property type="match status" value="1"/>
</dbReference>
<dbReference type="Gene3D" id="3.30.70.1070">
    <property type="entry name" value="Sporulation related repeat"/>
    <property type="match status" value="1"/>
</dbReference>
<feature type="chain" id="PRO_5026929486" evidence="1">
    <location>
        <begin position="21"/>
        <end position="155"/>
    </location>
</feature>
<dbReference type="Pfam" id="PF05036">
    <property type="entry name" value="SPOR"/>
    <property type="match status" value="1"/>
</dbReference>
<dbReference type="AlphaFoldDB" id="A0A6J4TAR4"/>
<reference evidence="3" key="1">
    <citation type="submission" date="2020-02" db="EMBL/GenBank/DDBJ databases">
        <authorList>
            <person name="Meier V. D."/>
        </authorList>
    </citation>
    <scope>NUCLEOTIDE SEQUENCE</scope>
    <source>
        <strain evidence="3">AVDCRST_MAG96</strain>
    </source>
</reference>
<proteinExistence type="predicted"/>
<dbReference type="InterPro" id="IPR036680">
    <property type="entry name" value="SPOR-like_sf"/>
</dbReference>
<protein>
    <submittedName>
        <fullName evidence="3">SPOR domain-containing protein</fullName>
    </submittedName>
</protein>
<sequence>MKTLIFFISLFLISPVIVHAQVYTKDSFSTVIVHKDPRFDELAAMQAEINRRSYLSTSRFVRGFRIQAANTQNRDEANAIKAELLRRFPDQKSYLLYQAPNFRVRIGNFLTQKDASKLRKMISALYPGKGIYIVPDIVEHTPSADDVYEQDILDK</sequence>
<dbReference type="InterPro" id="IPR007730">
    <property type="entry name" value="SPOR-like_dom"/>
</dbReference>
<feature type="domain" description="SPOR" evidence="2">
    <location>
        <begin position="58"/>
        <end position="135"/>
    </location>
</feature>
<feature type="signal peptide" evidence="1">
    <location>
        <begin position="1"/>
        <end position="20"/>
    </location>
</feature>
<dbReference type="PROSITE" id="PS51724">
    <property type="entry name" value="SPOR"/>
    <property type="match status" value="1"/>
</dbReference>
<keyword evidence="1" id="KW-0732">Signal</keyword>
<dbReference type="EMBL" id="CADCVN010001083">
    <property type="protein sequence ID" value="CAA9517505.1"/>
    <property type="molecule type" value="Genomic_DNA"/>
</dbReference>
<organism evidence="3">
    <name type="scientific">uncultured Segetibacter sp</name>
    <dbReference type="NCBI Taxonomy" id="481133"/>
    <lineage>
        <taxon>Bacteria</taxon>
        <taxon>Pseudomonadati</taxon>
        <taxon>Bacteroidota</taxon>
        <taxon>Chitinophagia</taxon>
        <taxon>Chitinophagales</taxon>
        <taxon>Chitinophagaceae</taxon>
        <taxon>Segetibacter</taxon>
        <taxon>environmental samples</taxon>
    </lineage>
</organism>